<evidence type="ECO:0000256" key="6">
    <source>
        <dbReference type="SAM" id="Phobius"/>
    </source>
</evidence>
<evidence type="ECO:0000256" key="5">
    <source>
        <dbReference type="ARBA" id="ARBA00023136"/>
    </source>
</evidence>
<comment type="subcellular location">
    <subcellularLocation>
        <location evidence="1">Cell membrane</location>
        <topology evidence="1">Multi-pass membrane protein</topology>
    </subcellularLocation>
</comment>
<keyword evidence="2" id="KW-1003">Cell membrane</keyword>
<feature type="domain" description="Type II secretion system protein TadB-like N-terminal" evidence="8">
    <location>
        <begin position="10"/>
        <end position="145"/>
    </location>
</feature>
<dbReference type="PANTHER" id="PTHR35007:SF1">
    <property type="entry name" value="PILUS ASSEMBLY PROTEIN"/>
    <property type="match status" value="1"/>
</dbReference>
<organism evidence="9 10">
    <name type="scientific">Loktanella salsilacus</name>
    <dbReference type="NCBI Taxonomy" id="195913"/>
    <lineage>
        <taxon>Bacteria</taxon>
        <taxon>Pseudomonadati</taxon>
        <taxon>Pseudomonadota</taxon>
        <taxon>Alphaproteobacteria</taxon>
        <taxon>Rhodobacterales</taxon>
        <taxon>Roseobacteraceae</taxon>
        <taxon>Loktanella</taxon>
    </lineage>
</organism>
<keyword evidence="10" id="KW-1185">Reference proteome</keyword>
<dbReference type="InterPro" id="IPR042094">
    <property type="entry name" value="T2SS_GspF_sf"/>
</dbReference>
<dbReference type="Proteomes" id="UP000199550">
    <property type="component" value="Unassembled WGS sequence"/>
</dbReference>
<keyword evidence="4 6" id="KW-1133">Transmembrane helix</keyword>
<evidence type="ECO:0000256" key="3">
    <source>
        <dbReference type="ARBA" id="ARBA00022692"/>
    </source>
</evidence>
<dbReference type="EMBL" id="FOTF01000002">
    <property type="protein sequence ID" value="SFK80823.1"/>
    <property type="molecule type" value="Genomic_DNA"/>
</dbReference>
<evidence type="ECO:0000259" key="7">
    <source>
        <dbReference type="Pfam" id="PF00482"/>
    </source>
</evidence>
<feature type="transmembrane region" description="Helical" evidence="6">
    <location>
        <begin position="266"/>
        <end position="286"/>
    </location>
</feature>
<dbReference type="PANTHER" id="PTHR35007">
    <property type="entry name" value="INTEGRAL MEMBRANE PROTEIN-RELATED"/>
    <property type="match status" value="1"/>
</dbReference>
<keyword evidence="5 6" id="KW-0472">Membrane</keyword>
<proteinExistence type="predicted"/>
<dbReference type="Pfam" id="PF19360">
    <property type="entry name" value="TadB_TadC_N"/>
    <property type="match status" value="1"/>
</dbReference>
<evidence type="ECO:0000256" key="4">
    <source>
        <dbReference type="ARBA" id="ARBA00022989"/>
    </source>
</evidence>
<accession>A0A1I4CJ94</accession>
<keyword evidence="3 6" id="KW-0812">Transmembrane</keyword>
<dbReference type="OrthoDB" id="9803381at2"/>
<evidence type="ECO:0000313" key="10">
    <source>
        <dbReference type="Proteomes" id="UP000199550"/>
    </source>
</evidence>
<dbReference type="AlphaFoldDB" id="A0A1I4CJ94"/>
<evidence type="ECO:0000259" key="8">
    <source>
        <dbReference type="Pfam" id="PF19360"/>
    </source>
</evidence>
<dbReference type="STRING" id="195913.SAMN04488004_102181"/>
<dbReference type="Gene3D" id="1.20.81.30">
    <property type="entry name" value="Type II secretion system (T2SS), domain F"/>
    <property type="match status" value="1"/>
</dbReference>
<feature type="domain" description="Type II secretion system protein GspF" evidence="7">
    <location>
        <begin position="158"/>
        <end position="282"/>
    </location>
</feature>
<feature type="transmembrane region" description="Helical" evidence="6">
    <location>
        <begin position="120"/>
        <end position="139"/>
    </location>
</feature>
<gene>
    <name evidence="9" type="ORF">SAMN04488004_102181</name>
</gene>
<evidence type="ECO:0000313" key="9">
    <source>
        <dbReference type="EMBL" id="SFK80823.1"/>
    </source>
</evidence>
<name>A0A1I4CJ94_9RHOB</name>
<dbReference type="GeneID" id="97891076"/>
<dbReference type="RefSeq" id="WP_090185097.1">
    <property type="nucleotide sequence ID" value="NZ_CP072994.1"/>
</dbReference>
<feature type="transmembrane region" description="Helical" evidence="6">
    <location>
        <begin position="298"/>
        <end position="317"/>
    </location>
</feature>
<feature type="transmembrane region" description="Helical" evidence="6">
    <location>
        <begin position="14"/>
        <end position="35"/>
    </location>
</feature>
<dbReference type="InterPro" id="IPR045824">
    <property type="entry name" value="T2SS_TadB-like_N"/>
</dbReference>
<dbReference type="InterPro" id="IPR018076">
    <property type="entry name" value="T2SS_GspF_dom"/>
</dbReference>
<sequence>MNFGFLRSMLPLEVVIYLMIFFGALLAFEGFRQVVGNHAGEIRQKNRRMRMIAQGVDEARIAEVLFRNHSTHSARTKGPVESFHRTVAHANLPIGMRALLASLISFAVIIFVAASQFVPVPAAAVTALLLGFGLPYAILDRMAEARLKKLSEQLPDALDMMARGLRVGHPLNVTLRRVARDMPDPIGSEFGIIEDRIRHGVDLVTAFGEFADRIDREDVHYLSVCVGIQHGTGGNLGRVLLVLSRVIRDRLIMYKKIHALSSEGRLSGMILTMMPFMMVGTIYKSSPGFFLDVQDHPIFVPIAILICILIVLQGIILKRLTKFDF</sequence>
<evidence type="ECO:0000256" key="2">
    <source>
        <dbReference type="ARBA" id="ARBA00022475"/>
    </source>
</evidence>
<protein>
    <submittedName>
        <fullName evidence="9">Tight adherence protein B</fullName>
    </submittedName>
</protein>
<feature type="transmembrane region" description="Helical" evidence="6">
    <location>
        <begin position="94"/>
        <end position="114"/>
    </location>
</feature>
<dbReference type="GO" id="GO:0005886">
    <property type="term" value="C:plasma membrane"/>
    <property type="evidence" value="ECO:0007669"/>
    <property type="project" value="UniProtKB-SubCell"/>
</dbReference>
<reference evidence="10" key="1">
    <citation type="submission" date="2016-10" db="EMBL/GenBank/DDBJ databases">
        <authorList>
            <person name="Varghese N."/>
            <person name="Submissions S."/>
        </authorList>
    </citation>
    <scope>NUCLEOTIDE SEQUENCE [LARGE SCALE GENOMIC DNA]</scope>
    <source>
        <strain evidence="10">DSM 16199</strain>
    </source>
</reference>
<evidence type="ECO:0000256" key="1">
    <source>
        <dbReference type="ARBA" id="ARBA00004651"/>
    </source>
</evidence>
<dbReference type="Pfam" id="PF00482">
    <property type="entry name" value="T2SSF"/>
    <property type="match status" value="1"/>
</dbReference>